<feature type="domain" description="Outer membrane protein beta-barrel" evidence="1">
    <location>
        <begin position="21"/>
        <end position="205"/>
    </location>
</feature>
<sequence length="230" mass="25068">MKKFLLLFLCIVFMSPGIYAQVSIGIRGGFNLSAMKFESASGQKSGGIGSGSQLKNLQADLLLNIPVQGGVYLQPAFRYITKGTFLEPAASHSDGESGNRIKVRYIEMPVNLLYKFRFPGFKLCVGGGPYVAYGLGGNYNTDMISNGKVVSHSMRSLAFEEEDNVVTPGMYLNRWDAGLNTTLGVELNSMVMIGANYSYGMVDIDNSAAYKVKNSYLGISIGILLNREDY</sequence>
<dbReference type="InterPro" id="IPR025665">
    <property type="entry name" value="Beta-barrel_OMP_2"/>
</dbReference>
<evidence type="ECO:0000313" key="2">
    <source>
        <dbReference type="EMBL" id="MVT44249.1"/>
    </source>
</evidence>
<dbReference type="AlphaFoldDB" id="A0A6N8JIM9"/>
<name>A0A6N8JIM9_9BACT</name>
<dbReference type="EMBL" id="WRXO01000010">
    <property type="protein sequence ID" value="MVT44249.1"/>
    <property type="molecule type" value="Genomic_DNA"/>
</dbReference>
<gene>
    <name evidence="2" type="ORF">GO495_26880</name>
</gene>
<comment type="caution">
    <text evidence="2">The sequence shown here is derived from an EMBL/GenBank/DDBJ whole genome shotgun (WGS) entry which is preliminary data.</text>
</comment>
<organism evidence="2 3">
    <name type="scientific">Chitinophaga oryziterrae</name>
    <dbReference type="NCBI Taxonomy" id="1031224"/>
    <lineage>
        <taxon>Bacteria</taxon>
        <taxon>Pseudomonadati</taxon>
        <taxon>Bacteroidota</taxon>
        <taxon>Chitinophagia</taxon>
        <taxon>Chitinophagales</taxon>
        <taxon>Chitinophagaceae</taxon>
        <taxon>Chitinophaga</taxon>
    </lineage>
</organism>
<evidence type="ECO:0000313" key="3">
    <source>
        <dbReference type="Proteomes" id="UP000468388"/>
    </source>
</evidence>
<reference evidence="2 3" key="1">
    <citation type="submission" date="2019-12" db="EMBL/GenBank/DDBJ databases">
        <title>The draft genomic sequence of strain Chitinophaga oryziterrae JCM 16595.</title>
        <authorList>
            <person name="Zhang X."/>
        </authorList>
    </citation>
    <scope>NUCLEOTIDE SEQUENCE [LARGE SCALE GENOMIC DNA]</scope>
    <source>
        <strain evidence="2 3">JCM 16595</strain>
    </source>
</reference>
<protein>
    <submittedName>
        <fullName evidence="2">Outer membrane beta-barrel protein</fullName>
    </submittedName>
</protein>
<accession>A0A6N8JIM9</accession>
<proteinExistence type="predicted"/>
<dbReference type="Proteomes" id="UP000468388">
    <property type="component" value="Unassembled WGS sequence"/>
</dbReference>
<evidence type="ECO:0000259" key="1">
    <source>
        <dbReference type="Pfam" id="PF13568"/>
    </source>
</evidence>
<dbReference type="OrthoDB" id="981722at2"/>
<keyword evidence="3" id="KW-1185">Reference proteome</keyword>
<dbReference type="Pfam" id="PF13568">
    <property type="entry name" value="OMP_b-brl_2"/>
    <property type="match status" value="1"/>
</dbReference>